<gene>
    <name evidence="1" type="ORF">B0T22DRAFT_484284</name>
</gene>
<reference evidence="1" key="1">
    <citation type="journal article" date="2023" name="Mol. Phylogenet. Evol.">
        <title>Genome-scale phylogeny and comparative genomics of the fungal order Sordariales.</title>
        <authorList>
            <person name="Hensen N."/>
            <person name="Bonometti L."/>
            <person name="Westerberg I."/>
            <person name="Brannstrom I.O."/>
            <person name="Guillou S."/>
            <person name="Cros-Aarteil S."/>
            <person name="Calhoun S."/>
            <person name="Haridas S."/>
            <person name="Kuo A."/>
            <person name="Mondo S."/>
            <person name="Pangilinan J."/>
            <person name="Riley R."/>
            <person name="LaButti K."/>
            <person name="Andreopoulos B."/>
            <person name="Lipzen A."/>
            <person name="Chen C."/>
            <person name="Yan M."/>
            <person name="Daum C."/>
            <person name="Ng V."/>
            <person name="Clum A."/>
            <person name="Steindorff A."/>
            <person name="Ohm R.A."/>
            <person name="Martin F."/>
            <person name="Silar P."/>
            <person name="Natvig D.O."/>
            <person name="Lalanne C."/>
            <person name="Gautier V."/>
            <person name="Ament-Velasquez S.L."/>
            <person name="Kruys A."/>
            <person name="Hutchinson M.I."/>
            <person name="Powell A.J."/>
            <person name="Barry K."/>
            <person name="Miller A.N."/>
            <person name="Grigoriev I.V."/>
            <person name="Debuchy R."/>
            <person name="Gladieux P."/>
            <person name="Hiltunen Thoren M."/>
            <person name="Johannesson H."/>
        </authorList>
    </citation>
    <scope>NUCLEOTIDE SEQUENCE</scope>
    <source>
        <strain evidence="1">CBS 314.62</strain>
    </source>
</reference>
<name>A0AAE1C7Y6_9PEZI</name>
<proteinExistence type="predicted"/>
<evidence type="ECO:0000313" key="1">
    <source>
        <dbReference type="EMBL" id="KAK3682204.1"/>
    </source>
</evidence>
<keyword evidence="2" id="KW-1185">Reference proteome</keyword>
<dbReference type="PANTHER" id="PTHR34714">
    <property type="entry name" value="EGF-LIKE DOMAIN-CONTAINING PROTEIN"/>
    <property type="match status" value="1"/>
</dbReference>
<dbReference type="EMBL" id="JAULSO010000005">
    <property type="protein sequence ID" value="KAK3682204.1"/>
    <property type="molecule type" value="Genomic_DNA"/>
</dbReference>
<evidence type="ECO:0000313" key="2">
    <source>
        <dbReference type="Proteomes" id="UP001270362"/>
    </source>
</evidence>
<dbReference type="AlphaFoldDB" id="A0AAE1C7Y6"/>
<accession>A0AAE1C7Y6</accession>
<comment type="caution">
    <text evidence="1">The sequence shown here is derived from an EMBL/GenBank/DDBJ whole genome shotgun (WGS) entry which is preliminary data.</text>
</comment>
<protein>
    <submittedName>
        <fullName evidence="1">Uncharacterized protein</fullName>
    </submittedName>
</protein>
<reference evidence="1" key="2">
    <citation type="submission" date="2023-06" db="EMBL/GenBank/DDBJ databases">
        <authorList>
            <consortium name="Lawrence Berkeley National Laboratory"/>
            <person name="Haridas S."/>
            <person name="Hensen N."/>
            <person name="Bonometti L."/>
            <person name="Westerberg I."/>
            <person name="Brannstrom I.O."/>
            <person name="Guillou S."/>
            <person name="Cros-Aarteil S."/>
            <person name="Calhoun S."/>
            <person name="Kuo A."/>
            <person name="Mondo S."/>
            <person name="Pangilinan J."/>
            <person name="Riley R."/>
            <person name="Labutti K."/>
            <person name="Andreopoulos B."/>
            <person name="Lipzen A."/>
            <person name="Chen C."/>
            <person name="Yanf M."/>
            <person name="Daum C."/>
            <person name="Ng V."/>
            <person name="Clum A."/>
            <person name="Steindorff A."/>
            <person name="Ohm R."/>
            <person name="Martin F."/>
            <person name="Silar P."/>
            <person name="Natvig D."/>
            <person name="Lalanne C."/>
            <person name="Gautier V."/>
            <person name="Ament-Velasquez S.L."/>
            <person name="Kruys A."/>
            <person name="Hutchinson M.I."/>
            <person name="Powell A.J."/>
            <person name="Barry K."/>
            <person name="Miller A.N."/>
            <person name="Grigoriev I.V."/>
            <person name="Debuchy R."/>
            <person name="Gladieux P."/>
            <person name="Thoren M.H."/>
            <person name="Johannesson H."/>
        </authorList>
    </citation>
    <scope>NUCLEOTIDE SEQUENCE</scope>
    <source>
        <strain evidence="1">CBS 314.62</strain>
    </source>
</reference>
<dbReference type="PANTHER" id="PTHR34714:SF2">
    <property type="entry name" value="EGF-LIKE DOMAIN-CONTAINING PROTEIN"/>
    <property type="match status" value="1"/>
</dbReference>
<sequence length="470" mass="52083">MSVPSVNIYASKVILKSRLVAALAFERSFHAFLLEGRSHKVQSLTTANLLAGSRDTMETYDFLRGTRQREFDNAPVANTKAGDPFNTAQKQLELLSDRFEQGIQEWKKDQVMAGIKTLFSAVVKVGLSLATLFAKLKEVYGALKGLFEKVLPVTKALKEVVAVIQNVIAEVKQLSSLGGGATAMSKSQFKSTDVFNATAEWRRFDIIVRDLETSMVEYAIPGKPQYFQALKLIVVNGETNILTQANLVSKGDMLATVLLQQKMGSRDEARLAAVVTHIADDSAILNVVTRAMFDRVLAVRHLVYLDFFTYTEAYKYHTLSQDDIVALSPVKPMADYLNDMTKLQGAIASFSSKSTVKKRAFQPKTLASFADAETLGLALSRGETLSIQASPNEQLWRGFGRIRLSSIRCWLTGVQTKTTNSKLPVRLEHESVLGEARKVLFKYRPDGGVIGCDGSYGQKRDYTMYTPMTK</sequence>
<organism evidence="1 2">
    <name type="scientific">Podospora appendiculata</name>
    <dbReference type="NCBI Taxonomy" id="314037"/>
    <lineage>
        <taxon>Eukaryota</taxon>
        <taxon>Fungi</taxon>
        <taxon>Dikarya</taxon>
        <taxon>Ascomycota</taxon>
        <taxon>Pezizomycotina</taxon>
        <taxon>Sordariomycetes</taxon>
        <taxon>Sordariomycetidae</taxon>
        <taxon>Sordariales</taxon>
        <taxon>Podosporaceae</taxon>
        <taxon>Podospora</taxon>
    </lineage>
</organism>
<dbReference type="Proteomes" id="UP001270362">
    <property type="component" value="Unassembled WGS sequence"/>
</dbReference>